<feature type="transmembrane region" description="Helical" evidence="4">
    <location>
        <begin position="191"/>
        <end position="214"/>
    </location>
</feature>
<protein>
    <submittedName>
        <fullName evidence="5">Riboflavin transporter-like protein</fullName>
    </submittedName>
</protein>
<dbReference type="GO" id="GO:0016020">
    <property type="term" value="C:membrane"/>
    <property type="evidence" value="ECO:0007669"/>
    <property type="project" value="UniProtKB-SubCell"/>
</dbReference>
<keyword evidence="4" id="KW-0472">Membrane</keyword>
<feature type="transmembrane region" description="Helical" evidence="4">
    <location>
        <begin position="335"/>
        <end position="354"/>
    </location>
</feature>
<comment type="subcellular location">
    <subcellularLocation>
        <location evidence="1">Membrane</location>
        <topology evidence="1">Multi-pass membrane protein</topology>
    </subcellularLocation>
</comment>
<evidence type="ECO:0000256" key="1">
    <source>
        <dbReference type="ARBA" id="ARBA00004141"/>
    </source>
</evidence>
<organism evidence="5 6">
    <name type="scientific">Hapsidospora chrysogenum (strain ATCC 11550 / CBS 779.69 / DSM 880 / IAM 14645 / JCM 23072 / IMI 49137)</name>
    <name type="common">Acremonium chrysogenum</name>
    <dbReference type="NCBI Taxonomy" id="857340"/>
    <lineage>
        <taxon>Eukaryota</taxon>
        <taxon>Fungi</taxon>
        <taxon>Dikarya</taxon>
        <taxon>Ascomycota</taxon>
        <taxon>Pezizomycotina</taxon>
        <taxon>Sordariomycetes</taxon>
        <taxon>Hypocreomycetidae</taxon>
        <taxon>Hypocreales</taxon>
        <taxon>Bionectriaceae</taxon>
        <taxon>Hapsidospora</taxon>
    </lineage>
</organism>
<feature type="transmembrane region" description="Helical" evidence="4">
    <location>
        <begin position="136"/>
        <end position="154"/>
    </location>
</feature>
<feature type="region of interest" description="Disordered" evidence="3">
    <location>
        <begin position="1"/>
        <end position="77"/>
    </location>
</feature>
<dbReference type="InterPro" id="IPR050327">
    <property type="entry name" value="Proton-linked_MCT"/>
</dbReference>
<feature type="transmembrane region" description="Helical" evidence="4">
    <location>
        <begin position="226"/>
        <end position="246"/>
    </location>
</feature>
<dbReference type="Pfam" id="PF07690">
    <property type="entry name" value="MFS_1"/>
    <property type="match status" value="1"/>
</dbReference>
<dbReference type="EMBL" id="JPKY01000028">
    <property type="protein sequence ID" value="KFH45697.1"/>
    <property type="molecule type" value="Genomic_DNA"/>
</dbReference>
<keyword evidence="4" id="KW-1133">Transmembrane helix</keyword>
<feature type="compositionally biased region" description="Basic and acidic residues" evidence="3">
    <location>
        <begin position="1"/>
        <end position="11"/>
    </location>
</feature>
<comment type="similarity">
    <text evidence="2">Belongs to the major facilitator superfamily. Monocarboxylate porter (TC 2.A.1.13) family.</text>
</comment>
<evidence type="ECO:0000256" key="2">
    <source>
        <dbReference type="ARBA" id="ARBA00006727"/>
    </source>
</evidence>
<dbReference type="Proteomes" id="UP000029964">
    <property type="component" value="Unassembled WGS sequence"/>
</dbReference>
<evidence type="ECO:0000313" key="6">
    <source>
        <dbReference type="Proteomes" id="UP000029964"/>
    </source>
</evidence>
<evidence type="ECO:0000256" key="4">
    <source>
        <dbReference type="SAM" id="Phobius"/>
    </source>
</evidence>
<proteinExistence type="inferred from homology"/>
<reference evidence="6" key="1">
    <citation type="journal article" date="2014" name="Genome Announc.">
        <title>Genome sequence and annotation of Acremonium chrysogenum, producer of the beta-lactam antibiotic cephalosporin C.</title>
        <authorList>
            <person name="Terfehr D."/>
            <person name="Dahlmann T.A."/>
            <person name="Specht T."/>
            <person name="Zadra I."/>
            <person name="Kuernsteiner H."/>
            <person name="Kueck U."/>
        </authorList>
    </citation>
    <scope>NUCLEOTIDE SEQUENCE [LARGE SCALE GENOMIC DNA]</scope>
    <source>
        <strain evidence="6">ATCC 11550 / CBS 779.69 / DSM 880 / IAM 14645 / JCM 23072 / IMI 49137</strain>
    </source>
</reference>
<dbReference type="InterPro" id="IPR011701">
    <property type="entry name" value="MFS"/>
</dbReference>
<name>A0A086T8L5_HAPC1</name>
<feature type="transmembrane region" description="Helical" evidence="4">
    <location>
        <begin position="258"/>
        <end position="277"/>
    </location>
</feature>
<dbReference type="GO" id="GO:0022857">
    <property type="term" value="F:transmembrane transporter activity"/>
    <property type="evidence" value="ECO:0007669"/>
    <property type="project" value="InterPro"/>
</dbReference>
<dbReference type="PANTHER" id="PTHR11360:SF130">
    <property type="entry name" value="MAJOR FACILITATOR SUPERFAMILY (MFS) PROFILE DOMAIN-CONTAINING PROTEIN-RELATED"/>
    <property type="match status" value="1"/>
</dbReference>
<dbReference type="SUPFAM" id="SSF103473">
    <property type="entry name" value="MFS general substrate transporter"/>
    <property type="match status" value="1"/>
</dbReference>
<evidence type="ECO:0000256" key="3">
    <source>
        <dbReference type="SAM" id="MobiDB-lite"/>
    </source>
</evidence>
<dbReference type="OrthoDB" id="6499973at2759"/>
<feature type="transmembrane region" description="Helical" evidence="4">
    <location>
        <begin position="366"/>
        <end position="388"/>
    </location>
</feature>
<gene>
    <name evidence="5" type="ORF">ACRE_034570</name>
</gene>
<feature type="transmembrane region" description="Helical" evidence="4">
    <location>
        <begin position="431"/>
        <end position="452"/>
    </location>
</feature>
<keyword evidence="4" id="KW-0812">Transmembrane</keyword>
<feature type="transmembrane region" description="Helical" evidence="4">
    <location>
        <begin position="303"/>
        <end position="323"/>
    </location>
</feature>
<dbReference type="PANTHER" id="PTHR11360">
    <property type="entry name" value="MONOCARBOXYLATE TRANSPORTER"/>
    <property type="match status" value="1"/>
</dbReference>
<dbReference type="InterPro" id="IPR036259">
    <property type="entry name" value="MFS_trans_sf"/>
</dbReference>
<keyword evidence="6" id="KW-1185">Reference proteome</keyword>
<feature type="transmembrane region" description="Helical" evidence="4">
    <location>
        <begin position="464"/>
        <end position="483"/>
    </location>
</feature>
<feature type="transmembrane region" description="Helical" evidence="4">
    <location>
        <begin position="166"/>
        <end position="185"/>
    </location>
</feature>
<evidence type="ECO:0000313" key="5">
    <source>
        <dbReference type="EMBL" id="KFH45697.1"/>
    </source>
</evidence>
<comment type="caution">
    <text evidence="5">The sequence shown here is derived from an EMBL/GenBank/DDBJ whole genome shotgun (WGS) entry which is preliminary data.</text>
</comment>
<dbReference type="Gene3D" id="1.20.1250.20">
    <property type="entry name" value="MFS general substrate transporter like domains"/>
    <property type="match status" value="1"/>
</dbReference>
<dbReference type="HOGENOM" id="CLU_001265_1_1_1"/>
<dbReference type="AlphaFoldDB" id="A0A086T8L5"/>
<accession>A0A086T8L5</accession>
<sequence length="496" mass="52889">MGTAETEKTEFQHPGLGHHHGTHAADKEAPPVEGIYSSGSGSDIEHTPGLTATGAGGALGAGTCDEGGSDDDIDLDRSPSVLDRVVSRVTSHSSIDPGPPPDGGWLAHFVIANSWGWINSFGVWQDYLPTILPSRSAFEISLIGSVTVFLLFFLGTFTGRLTDAGLFRPVFLIGSFFQMLGIFGTSFCTEYWHFMLAQGICIGIGNGFVFCPAVSLVSTYFLKRRALALGLAACGSVTGGLIFPVMARELLPTIGFPWTVRAIGFIQLGSLAISNLLSKPRVKPRRTGPLVEFRAFKEMEYTFYAMAAFFFFWGLYFPFYYLAAFSRDALANDRLTFSASLDLLLIMNGIGAIGRVAPNFVADRVGAVNMLIPICAASSALVLGWIGVRDSAGLYAWTALYGVTAAGMQSLFPAALSFLTTDLRRIGVRMGMVFTIVSFAVLTGPPIAGAIIDANGGSYMGAQVFSGVSLALGCAFLTCSKLVKMRKTGIGWKGKV</sequence>
<feature type="transmembrane region" description="Helical" evidence="4">
    <location>
        <begin position="394"/>
        <end position="419"/>
    </location>
</feature>